<organism evidence="2 3">
    <name type="scientific">Rhodobium orientis</name>
    <dbReference type="NCBI Taxonomy" id="34017"/>
    <lineage>
        <taxon>Bacteria</taxon>
        <taxon>Pseudomonadati</taxon>
        <taxon>Pseudomonadota</taxon>
        <taxon>Alphaproteobacteria</taxon>
        <taxon>Hyphomicrobiales</taxon>
        <taxon>Rhodobiaceae</taxon>
        <taxon>Rhodobium</taxon>
    </lineage>
</organism>
<evidence type="ECO:0000259" key="1">
    <source>
        <dbReference type="Pfam" id="PF08885"/>
    </source>
</evidence>
<dbReference type="InterPro" id="IPR014982">
    <property type="entry name" value="GSCFA"/>
</dbReference>
<dbReference type="EMBL" id="NPEV01000083">
    <property type="protein sequence ID" value="RAI24144.1"/>
    <property type="molecule type" value="Genomic_DNA"/>
</dbReference>
<evidence type="ECO:0000313" key="3">
    <source>
        <dbReference type="Proteomes" id="UP000249299"/>
    </source>
</evidence>
<comment type="caution">
    <text evidence="2">The sequence shown here is derived from an EMBL/GenBank/DDBJ whole genome shotgun (WGS) entry which is preliminary data.</text>
</comment>
<feature type="domain" description="GSCFA" evidence="1">
    <location>
        <begin position="43"/>
        <end position="311"/>
    </location>
</feature>
<accession>A0A327JDP5</accession>
<gene>
    <name evidence="2" type="ORF">CH339_22660</name>
</gene>
<sequence>MRTLANPYTGKPDRAFWKRAVSTRHYSQLSDLAKPIDGFLDARIATAGSCFAQHIGRYLRKNGLNYMDHEPAPEILSPKSADRLGYGVYSCRYGNIYTSRQLVQLFDEAFGKRKPVDGIWQKGERFYDALRPGIEPDGFVSPEAVQALRRFHLSKVRRMFRKLDIFVFTLGLTECWVSTRDGTAYPIAPGVIAGSYTPQDYEFVNLRHRDIMDDLIRFRAALKEINPQARILFTVSPVPLAATATDNHVLVATTYSKSVLRAVAGEMTDEFDDVHYFPSYEVITGQPTRHAFYEPDLRSVAAAGVAEVMRHLLPEDAVPQRPQKAKGKRRRLYADEADVGYEHCEEGLLAEAAGE</sequence>
<dbReference type="Proteomes" id="UP000249299">
    <property type="component" value="Unassembled WGS sequence"/>
</dbReference>
<proteinExistence type="predicted"/>
<dbReference type="Pfam" id="PF08885">
    <property type="entry name" value="GSCFA"/>
    <property type="match status" value="1"/>
</dbReference>
<protein>
    <recommendedName>
        <fullName evidence="1">GSCFA domain-containing protein</fullName>
    </recommendedName>
</protein>
<dbReference type="AlphaFoldDB" id="A0A327JDP5"/>
<name>A0A327JDP5_9HYPH</name>
<keyword evidence="3" id="KW-1185">Reference proteome</keyword>
<dbReference type="OrthoDB" id="369216at2"/>
<reference evidence="2 3" key="1">
    <citation type="submission" date="2017-07" db="EMBL/GenBank/DDBJ databases">
        <title>Draft Genome Sequences of Select Purple Nonsulfur Bacteria.</title>
        <authorList>
            <person name="Lasarre B."/>
            <person name="Mckinlay J.B."/>
        </authorList>
    </citation>
    <scope>NUCLEOTIDE SEQUENCE [LARGE SCALE GENOMIC DNA]</scope>
    <source>
        <strain evidence="2 3">DSM 11290</strain>
    </source>
</reference>
<evidence type="ECO:0000313" key="2">
    <source>
        <dbReference type="EMBL" id="RAI24144.1"/>
    </source>
</evidence>